<accession>A0ABY9NIF9</accession>
<sequence>MKELEVYMPDLSTACIVALMLATLANAHAQPSADATVQLDGDNFARAETNLYMGWAQASQIQVRDALAVLGSSPLDYNQAFGHKGRVDPIRHLLGGCDAKIVNCLVTTPG</sequence>
<reference evidence="2 3" key="1">
    <citation type="journal article" date="2023" name="Access Microbiol">
        <title>The genome of a steinernematid-associated Pseudomonas piscis bacterium encodes the biosynthesis of insect toxins.</title>
        <authorList>
            <person name="Awori R.M."/>
            <person name="Hendre P."/>
            <person name="Amugune N.O."/>
        </authorList>
    </citation>
    <scope>NUCLEOTIDE SEQUENCE [LARGE SCALE GENOMIC DNA]</scope>
    <source>
        <strain evidence="2 3">75</strain>
    </source>
</reference>
<evidence type="ECO:0000313" key="2">
    <source>
        <dbReference type="EMBL" id="WMN18135.1"/>
    </source>
</evidence>
<proteinExistence type="predicted"/>
<dbReference type="Proteomes" id="UP001237292">
    <property type="component" value="Chromosome"/>
</dbReference>
<feature type="chain" id="PRO_5046487960" evidence="1">
    <location>
        <begin position="30"/>
        <end position="110"/>
    </location>
</feature>
<dbReference type="RefSeq" id="WP_282879034.1">
    <property type="nucleotide sequence ID" value="NZ_CP133164.1"/>
</dbReference>
<name>A0ABY9NIF9_9PSED</name>
<evidence type="ECO:0000256" key="1">
    <source>
        <dbReference type="SAM" id="SignalP"/>
    </source>
</evidence>
<feature type="signal peptide" evidence="1">
    <location>
        <begin position="1"/>
        <end position="29"/>
    </location>
</feature>
<dbReference type="EMBL" id="CP133164">
    <property type="protein sequence ID" value="WMN18135.1"/>
    <property type="molecule type" value="Genomic_DNA"/>
</dbReference>
<keyword evidence="1" id="KW-0732">Signal</keyword>
<protein>
    <submittedName>
        <fullName evidence="2">Uncharacterized protein</fullName>
    </submittedName>
</protein>
<evidence type="ECO:0000313" key="3">
    <source>
        <dbReference type="Proteomes" id="UP001237292"/>
    </source>
</evidence>
<keyword evidence="3" id="KW-1185">Reference proteome</keyword>
<gene>
    <name evidence="2" type="ORF">QL104_01650</name>
</gene>
<organism evidence="2 3">
    <name type="scientific">Pseudomonas piscis</name>
    <dbReference type="NCBI Taxonomy" id="2614538"/>
    <lineage>
        <taxon>Bacteria</taxon>
        <taxon>Pseudomonadati</taxon>
        <taxon>Pseudomonadota</taxon>
        <taxon>Gammaproteobacteria</taxon>
        <taxon>Pseudomonadales</taxon>
        <taxon>Pseudomonadaceae</taxon>
        <taxon>Pseudomonas</taxon>
    </lineage>
</organism>